<organism evidence="1 2">
    <name type="scientific">Dolichospermum planctonicum</name>
    <dbReference type="NCBI Taxonomy" id="136072"/>
    <lineage>
        <taxon>Bacteria</taxon>
        <taxon>Bacillati</taxon>
        <taxon>Cyanobacteriota</taxon>
        <taxon>Cyanophyceae</taxon>
        <taxon>Nostocales</taxon>
        <taxon>Aphanizomenonaceae</taxon>
        <taxon>Dolichospermum</taxon>
    </lineage>
</organism>
<name>A0A480A8Y7_9CYAN</name>
<dbReference type="AlphaFoldDB" id="A0A480A8Y7"/>
<comment type="caution">
    <text evidence="1">The sequence shown here is derived from an EMBL/GenBank/DDBJ whole genome shotgun (WGS) entry which is preliminary data.</text>
</comment>
<protein>
    <submittedName>
        <fullName evidence="1">Flavin reductase-like, FMN-binding protein</fullName>
    </submittedName>
</protein>
<dbReference type="EMBL" id="BJCF01000009">
    <property type="protein sequence ID" value="GCL41540.1"/>
    <property type="molecule type" value="Genomic_DNA"/>
</dbReference>
<reference evidence="2" key="1">
    <citation type="submission" date="2019-02" db="EMBL/GenBank/DDBJ databases">
        <title>Draft genome sequence of Dolichospermum planctonicum NIES-80.</title>
        <authorList>
            <person name="Yamaguchi H."/>
            <person name="Suzuki S."/>
            <person name="Kawachi M."/>
        </authorList>
    </citation>
    <scope>NUCLEOTIDE SEQUENCE [LARGE SCALE GENOMIC DNA]</scope>
    <source>
        <strain evidence="2">NIES-80</strain>
    </source>
</reference>
<dbReference type="RefSeq" id="WP_162501177.1">
    <property type="nucleotide sequence ID" value="NZ_BJCF01000009.1"/>
</dbReference>
<proteinExistence type="predicted"/>
<sequence>MSETKPRDVQILPIGTDTIILRSRSWARLRFEIEYALARFPGTIKK</sequence>
<dbReference type="InterPro" id="IPR036866">
    <property type="entry name" value="RibonucZ/Hydroxyglut_hydro"/>
</dbReference>
<gene>
    <name evidence="1" type="ORF">NIES80_12350</name>
</gene>
<evidence type="ECO:0000313" key="2">
    <source>
        <dbReference type="Proteomes" id="UP000299367"/>
    </source>
</evidence>
<dbReference type="Proteomes" id="UP000299367">
    <property type="component" value="Unassembled WGS sequence"/>
</dbReference>
<dbReference type="Gene3D" id="3.60.15.10">
    <property type="entry name" value="Ribonuclease Z/Hydroxyacylglutathione hydrolase-like"/>
    <property type="match status" value="1"/>
</dbReference>
<evidence type="ECO:0000313" key="1">
    <source>
        <dbReference type="EMBL" id="GCL41540.1"/>
    </source>
</evidence>
<accession>A0A480A8Y7</accession>